<proteinExistence type="predicted"/>
<dbReference type="OrthoDB" id="3258141at2759"/>
<organism evidence="1 2">
    <name type="scientific">Psilocybe cyanescens</name>
    <dbReference type="NCBI Taxonomy" id="93625"/>
    <lineage>
        <taxon>Eukaryota</taxon>
        <taxon>Fungi</taxon>
        <taxon>Dikarya</taxon>
        <taxon>Basidiomycota</taxon>
        <taxon>Agaricomycotina</taxon>
        <taxon>Agaricomycetes</taxon>
        <taxon>Agaricomycetidae</taxon>
        <taxon>Agaricales</taxon>
        <taxon>Agaricineae</taxon>
        <taxon>Strophariaceae</taxon>
        <taxon>Psilocybe</taxon>
    </lineage>
</organism>
<reference evidence="1 2" key="1">
    <citation type="journal article" date="2018" name="Evol. Lett.">
        <title>Horizontal gene cluster transfer increased hallucinogenic mushroom diversity.</title>
        <authorList>
            <person name="Reynolds H.T."/>
            <person name="Vijayakumar V."/>
            <person name="Gluck-Thaler E."/>
            <person name="Korotkin H.B."/>
            <person name="Matheny P.B."/>
            <person name="Slot J.C."/>
        </authorList>
    </citation>
    <scope>NUCLEOTIDE SEQUENCE [LARGE SCALE GENOMIC DNA]</scope>
    <source>
        <strain evidence="1 2">2631</strain>
    </source>
</reference>
<keyword evidence="2" id="KW-1185">Reference proteome</keyword>
<sequence>MANLIRSAKSGRAWTLYDLDSYNIHLKQQEPLEFFGVPVLPDPAVDPELLQHLEANNMQQHHNARLIKLVDLVMLRSWGESAIVDFTVELLQLTGYDHQNRLARRRIDMPLFLCGKWRHMKTDVCLMDCKQNNILLVVQGDKWLEDREPLNARARLVAEALAAFTKNNANRQSSPLESKVNIPVLLTVSVMPGIVMVDTTPIFFKIPVTQELVTHVQQGTYPPTPTIATYCFPPLPCHISDGMKPLSNRHQILSCCEAFKTIIGI</sequence>
<evidence type="ECO:0000313" key="2">
    <source>
        <dbReference type="Proteomes" id="UP000283269"/>
    </source>
</evidence>
<accession>A0A409VXU3</accession>
<dbReference type="InParanoid" id="A0A409VXU3"/>
<name>A0A409VXU3_PSICY</name>
<dbReference type="Proteomes" id="UP000283269">
    <property type="component" value="Unassembled WGS sequence"/>
</dbReference>
<evidence type="ECO:0000313" key="1">
    <source>
        <dbReference type="EMBL" id="PPQ71076.1"/>
    </source>
</evidence>
<protein>
    <submittedName>
        <fullName evidence="1">Uncharacterized protein</fullName>
    </submittedName>
</protein>
<gene>
    <name evidence="1" type="ORF">CVT25_007864</name>
</gene>
<dbReference type="AlphaFoldDB" id="A0A409VXU3"/>
<dbReference type="EMBL" id="NHYD01003878">
    <property type="protein sequence ID" value="PPQ71076.1"/>
    <property type="molecule type" value="Genomic_DNA"/>
</dbReference>
<comment type="caution">
    <text evidence="1">The sequence shown here is derived from an EMBL/GenBank/DDBJ whole genome shotgun (WGS) entry which is preliminary data.</text>
</comment>